<dbReference type="InterPro" id="IPR008630">
    <property type="entry name" value="Glyco_trans_34"/>
</dbReference>
<name>A0A7S6NYM6_9PHYC</name>
<sequence>MYVVVSVNDQKYKPLADWTVLKNKKVYCERHGYVLKHYEDCAESLVGKPMRAGNPPIPETHYPMGWAKVYAIKDAFEKYPDCEWIFNTDCDVMITNMTIKLEDIVNECTKDANVHVIIPADCNGINCGNMFIKNSPIGKAFLDTIIAGMPLYRNWYMFENQLIQDLCVGTHLTEQGVKAGGTLWGRVIKILPQRVFNSYDYKKIPLLKDRPQYKDILGHDGQWKEGDFIIQWPSTDLDYRIKEAEELYNSQKIIS</sequence>
<dbReference type="Pfam" id="PF05637">
    <property type="entry name" value="Glyco_transf_34"/>
    <property type="match status" value="2"/>
</dbReference>
<dbReference type="EMBL" id="MK522038">
    <property type="protein sequence ID" value="QOR60521.1"/>
    <property type="molecule type" value="Genomic_DNA"/>
</dbReference>
<evidence type="ECO:0000256" key="2">
    <source>
        <dbReference type="ARBA" id="ARBA00022679"/>
    </source>
</evidence>
<dbReference type="PANTHER" id="PTHR31306">
    <property type="entry name" value="ALPHA-1,6-MANNOSYLTRANSFERASE MNN11-RELATED"/>
    <property type="match status" value="1"/>
</dbReference>
<protein>
    <recommendedName>
        <fullName evidence="4">Glycosyltransferase</fullName>
    </recommendedName>
</protein>
<keyword evidence="1" id="KW-0328">Glycosyltransferase</keyword>
<dbReference type="GO" id="GO:0016020">
    <property type="term" value="C:membrane"/>
    <property type="evidence" value="ECO:0007669"/>
    <property type="project" value="InterPro"/>
</dbReference>
<keyword evidence="2" id="KW-0808">Transferase</keyword>
<proteinExistence type="predicted"/>
<evidence type="ECO:0008006" key="4">
    <source>
        <dbReference type="Google" id="ProtNLM"/>
    </source>
</evidence>
<dbReference type="GO" id="GO:0006487">
    <property type="term" value="P:protein N-linked glycosylation"/>
    <property type="evidence" value="ECO:0007669"/>
    <property type="project" value="TreeGrafter"/>
</dbReference>
<dbReference type="InterPro" id="IPR029044">
    <property type="entry name" value="Nucleotide-diphossugar_trans"/>
</dbReference>
<dbReference type="Gene3D" id="3.90.550.10">
    <property type="entry name" value="Spore Coat Polysaccharide Biosynthesis Protein SpsA, Chain A"/>
    <property type="match status" value="1"/>
</dbReference>
<evidence type="ECO:0000256" key="1">
    <source>
        <dbReference type="ARBA" id="ARBA00022676"/>
    </source>
</evidence>
<accession>A0A7S6NYM6</accession>
<reference evidence="3" key="1">
    <citation type="submission" date="2019-02" db="EMBL/GenBank/DDBJ databases">
        <authorList>
            <person name="Bachy C."/>
            <person name="Yung C.-M."/>
            <person name="Roux S."/>
            <person name="Sullivan M.B."/>
            <person name="Worden A.Z."/>
        </authorList>
    </citation>
    <scope>NUCLEOTIDE SEQUENCE</scope>
    <source>
        <strain evidence="3">BII-V2</strain>
    </source>
</reference>
<dbReference type="GO" id="GO:0016757">
    <property type="term" value="F:glycosyltransferase activity"/>
    <property type="evidence" value="ECO:0007669"/>
    <property type="project" value="UniProtKB-KW"/>
</dbReference>
<dbReference type="PANTHER" id="PTHR31306:SF4">
    <property type="entry name" value="ALPHA-1,2-GALACTOSYLTRANSFERASE"/>
    <property type="match status" value="1"/>
</dbReference>
<organism evidence="3">
    <name type="scientific">Bathycoccus sp. RCC716 virus 2</name>
    <dbReference type="NCBI Taxonomy" id="2530039"/>
    <lineage>
        <taxon>Viruses</taxon>
        <taxon>Varidnaviria</taxon>
        <taxon>Bamfordvirae</taxon>
        <taxon>Nucleocytoviricota</taxon>
        <taxon>Megaviricetes</taxon>
        <taxon>Algavirales</taxon>
        <taxon>Phycodnaviridae</taxon>
        <taxon>Prasinovirus</taxon>
    </lineage>
</organism>
<evidence type="ECO:0000313" key="3">
    <source>
        <dbReference type="EMBL" id="QOR60521.1"/>
    </source>
</evidence>